<keyword evidence="3" id="KW-0645">Protease</keyword>
<keyword evidence="2" id="KW-0472">Membrane</keyword>
<dbReference type="GO" id="GO:0006508">
    <property type="term" value="P:proteolysis"/>
    <property type="evidence" value="ECO:0007669"/>
    <property type="project" value="UniProtKB-KW"/>
</dbReference>
<keyword evidence="2" id="KW-1133">Transmembrane helix</keyword>
<evidence type="ECO:0000256" key="1">
    <source>
        <dbReference type="SAM" id="MobiDB-lite"/>
    </source>
</evidence>
<gene>
    <name evidence="3" type="ORF">DY218_28775</name>
</gene>
<keyword evidence="3" id="KW-0378">Hydrolase</keyword>
<feature type="transmembrane region" description="Helical" evidence="2">
    <location>
        <begin position="29"/>
        <end position="53"/>
    </location>
</feature>
<evidence type="ECO:0000313" key="4">
    <source>
        <dbReference type="Proteomes" id="UP000263094"/>
    </source>
</evidence>
<keyword evidence="3" id="KW-0482">Metalloprotease</keyword>
<reference evidence="3 4" key="1">
    <citation type="submission" date="2018-08" db="EMBL/GenBank/DDBJ databases">
        <title>Isolation, diversity and antifungal activity of Actinobacteria from wheat.</title>
        <authorList>
            <person name="Han C."/>
        </authorList>
    </citation>
    <scope>NUCLEOTIDE SEQUENCE [LARGE SCALE GENOMIC DNA]</scope>
    <source>
        <strain evidence="3 4">NEAU-YY421</strain>
    </source>
</reference>
<dbReference type="Proteomes" id="UP000263094">
    <property type="component" value="Unassembled WGS sequence"/>
</dbReference>
<organism evidence="3 4">
    <name type="scientific">Streptomyces triticagri</name>
    <dbReference type="NCBI Taxonomy" id="2293568"/>
    <lineage>
        <taxon>Bacteria</taxon>
        <taxon>Bacillati</taxon>
        <taxon>Actinomycetota</taxon>
        <taxon>Actinomycetes</taxon>
        <taxon>Kitasatosporales</taxon>
        <taxon>Streptomycetaceae</taxon>
        <taxon>Streptomyces</taxon>
    </lineage>
</organism>
<sequence length="694" mass="73619">MTLLMAAAAVYGVLQLVLLSIPTRTVRTTTVLLTLVVGIYGCGVATALAEIAYNRAIMESSGESWLSVVKSTSYTVAPWVEELIKVTPLLLAGLSLKVRLQWGLTDYVVLGAALGSGFGLLESVLRFGLDAERAVPNRGGGWIIPQGIFAAPHIPGLEQVLTSWFPAPSGQLRLGAGAEYTATSPHLVWTTLGGLGVGLLWRGRRWTRLLSLPPVAAAIALHTLNNYVAEERSDRNAASLLKDLNEQIWLAPLACLAVAAAVDWIHARRIRPSFPDVQLPAERTGRTGPSALSAYAGWCVPWSTLIALRFARLRRSLYYAARDTDPSRIEPLRRAVAGIRTRIEATDHEVAWQGRETLHRMKAARATPEQRRHRWLLLIPCVLMLPGVLFLGIGSFHSAAGIQEFFGSRTGTRVLMGFGSAALVWVGWQLFCLLRSWRATGAQPSAELLAIHRLRFGSALGSATVGLLMLYRGLGSAGPEGKSIPPHHLLQALDTFLVYLGFGLLLLSLLALFAPGAGLALAGANAVGALTAEAALEASLLGTAGIALMAAGANGSPGPEQGSAESTASEGQRRSTDPTVSDAVGSAREQTVADLTEGTIPSGAPGKPGLKVTKPGAGTTDVDVIGKDGSYIAVGGPAKARNLAKFGEKCHILKYAAEQQGVRAQVYLEEGTPETALNLARRILGNDNVHTFVR</sequence>
<feature type="transmembrane region" description="Helical" evidence="2">
    <location>
        <begin position="496"/>
        <end position="522"/>
    </location>
</feature>
<name>A0A372LXI8_9ACTN</name>
<accession>A0A372LXI8</accession>
<comment type="caution">
    <text evidence="3">The sequence shown here is derived from an EMBL/GenBank/DDBJ whole genome shotgun (WGS) entry which is preliminary data.</text>
</comment>
<dbReference type="OrthoDB" id="3917849at2"/>
<protein>
    <submittedName>
        <fullName evidence="3">PrsW family intramembrane metalloprotease</fullName>
    </submittedName>
</protein>
<feature type="transmembrane region" description="Helical" evidence="2">
    <location>
        <begin position="414"/>
        <end position="434"/>
    </location>
</feature>
<feature type="transmembrane region" description="Helical" evidence="2">
    <location>
        <begin position="375"/>
        <end position="394"/>
    </location>
</feature>
<evidence type="ECO:0000313" key="3">
    <source>
        <dbReference type="EMBL" id="RFU83259.1"/>
    </source>
</evidence>
<dbReference type="AlphaFoldDB" id="A0A372LXI8"/>
<keyword evidence="4" id="KW-1185">Reference proteome</keyword>
<dbReference type="EMBL" id="QUAK01000213">
    <property type="protein sequence ID" value="RFU83259.1"/>
    <property type="molecule type" value="Genomic_DNA"/>
</dbReference>
<keyword evidence="2" id="KW-0812">Transmembrane</keyword>
<feature type="transmembrane region" description="Helical" evidence="2">
    <location>
        <begin position="454"/>
        <end position="474"/>
    </location>
</feature>
<evidence type="ECO:0000256" key="2">
    <source>
        <dbReference type="SAM" id="Phobius"/>
    </source>
</evidence>
<proteinExistence type="predicted"/>
<dbReference type="RefSeq" id="WP_128559055.1">
    <property type="nucleotide sequence ID" value="NZ_QUAK01000213.1"/>
</dbReference>
<dbReference type="GO" id="GO:0008237">
    <property type="term" value="F:metallopeptidase activity"/>
    <property type="evidence" value="ECO:0007669"/>
    <property type="project" value="UniProtKB-KW"/>
</dbReference>
<feature type="region of interest" description="Disordered" evidence="1">
    <location>
        <begin position="554"/>
        <end position="587"/>
    </location>
</feature>